<comment type="caution">
    <text evidence="2">The sequence shown here is derived from an EMBL/GenBank/DDBJ whole genome shotgun (WGS) entry which is preliminary data.</text>
</comment>
<name>A0A9P7XNY8_9FUNG</name>
<evidence type="ECO:0000313" key="2">
    <source>
        <dbReference type="EMBL" id="KAG9064339.1"/>
    </source>
</evidence>
<feature type="compositionally biased region" description="Acidic residues" evidence="1">
    <location>
        <begin position="83"/>
        <end position="115"/>
    </location>
</feature>
<keyword evidence="3" id="KW-1185">Reference proteome</keyword>
<evidence type="ECO:0000256" key="1">
    <source>
        <dbReference type="SAM" id="MobiDB-lite"/>
    </source>
</evidence>
<gene>
    <name evidence="2" type="ORF">KI688_003527</name>
</gene>
<dbReference type="Proteomes" id="UP000707451">
    <property type="component" value="Unassembled WGS sequence"/>
</dbReference>
<feature type="region of interest" description="Disordered" evidence="1">
    <location>
        <begin position="1"/>
        <end position="115"/>
    </location>
</feature>
<evidence type="ECO:0000313" key="3">
    <source>
        <dbReference type="Proteomes" id="UP000707451"/>
    </source>
</evidence>
<dbReference type="OrthoDB" id="2420563at2759"/>
<feature type="compositionally biased region" description="Basic and acidic residues" evidence="1">
    <location>
        <begin position="67"/>
        <end position="82"/>
    </location>
</feature>
<dbReference type="AlphaFoldDB" id="A0A9P7XNY8"/>
<sequence length="379" mass="43043">MCSKAIMPATDSIPLSSEVARSGTPPPPPPTVDVDNDTDNNNNNQDDDHGQEDADYIQTTTSTAIQQDDHRYQEQDRSRLDPEADDDKVGEEDDYEDEGDIDWGDDDDSFGEEPDPVYVADMLRQSGIDWMQYPNYATHRLVVTSSAEETVAEGQVPGRQYYRVMAQFLIPGSAIFRDFLLGEGPNTAANGDEDEEEEDEEEKVFRKERLACLQDGPFTDSDPSLADNNYFQDPTNAPDIARSLLEPLESYIYQRYAPYTPTTSSDADIDPYAHQPWLHLSLLHPEHFPGLLQVMYTMDLDTWVETCFRPETIVGIIETVRALECYSRLMVKCLEYFRRVEDIRGVEEFEEEREGGLEEVRRLVRAAVESGMLPPDPDL</sequence>
<proteinExistence type="predicted"/>
<feature type="compositionally biased region" description="Polar residues" evidence="1">
    <location>
        <begin position="57"/>
        <end position="66"/>
    </location>
</feature>
<accession>A0A9P7XNY8</accession>
<reference evidence="2" key="1">
    <citation type="submission" date="2021-06" db="EMBL/GenBank/DDBJ databases">
        <title>Genome Sequence of Mortierella hyaline Strain SCG-10, a Cold-Adapted, Nitrate-Reducing Fungus Isolated from Soil in Minnesota, USA.</title>
        <authorList>
            <person name="Aldossari N."/>
        </authorList>
    </citation>
    <scope>NUCLEOTIDE SEQUENCE</scope>
    <source>
        <strain evidence="2">SCG-10</strain>
    </source>
</reference>
<organism evidence="2 3">
    <name type="scientific">Linnemannia hyalina</name>
    <dbReference type="NCBI Taxonomy" id="64524"/>
    <lineage>
        <taxon>Eukaryota</taxon>
        <taxon>Fungi</taxon>
        <taxon>Fungi incertae sedis</taxon>
        <taxon>Mucoromycota</taxon>
        <taxon>Mortierellomycotina</taxon>
        <taxon>Mortierellomycetes</taxon>
        <taxon>Mortierellales</taxon>
        <taxon>Mortierellaceae</taxon>
        <taxon>Linnemannia</taxon>
    </lineage>
</organism>
<dbReference type="EMBL" id="JAHRHY010000014">
    <property type="protein sequence ID" value="KAG9064339.1"/>
    <property type="molecule type" value="Genomic_DNA"/>
</dbReference>
<protein>
    <submittedName>
        <fullName evidence="2">Uncharacterized protein</fullName>
    </submittedName>
</protein>